<dbReference type="EMBL" id="LAQJ01000313">
    <property type="protein sequence ID" value="KKO17880.1"/>
    <property type="molecule type" value="Genomic_DNA"/>
</dbReference>
<reference evidence="1 2" key="1">
    <citation type="journal article" date="2013" name="BMC Microbiol.">
        <title>Identification of the type II cytochrome c maturation pathway in anammox bacteria by comparative genomics.</title>
        <authorList>
            <person name="Ferousi C."/>
            <person name="Speth D.R."/>
            <person name="Reimann J."/>
            <person name="Op den Camp H.J."/>
            <person name="Allen J.W."/>
            <person name="Keltjens J.T."/>
            <person name="Jetten M.S."/>
        </authorList>
    </citation>
    <scope>NUCLEOTIDE SEQUENCE [LARGE SCALE GENOMIC DNA]</scope>
    <source>
        <strain evidence="1">RU1</strain>
    </source>
</reference>
<protein>
    <submittedName>
        <fullName evidence="1">Uncharacterized protein</fullName>
    </submittedName>
</protein>
<dbReference type="Proteomes" id="UP000034954">
    <property type="component" value="Unassembled WGS sequence"/>
</dbReference>
<sequence>MFLKNYQIKVVSELKRFFQTTRETKDAIETARKALPGNLRHTLTDCPRIGILANSRVVSP</sequence>
<evidence type="ECO:0000313" key="2">
    <source>
        <dbReference type="Proteomes" id="UP000034954"/>
    </source>
</evidence>
<comment type="caution">
    <text evidence="1">The sequence shown here is derived from an EMBL/GenBank/DDBJ whole genome shotgun (WGS) entry which is preliminary data.</text>
</comment>
<dbReference type="AlphaFoldDB" id="A0A0M2UQE7"/>
<keyword evidence="2" id="KW-1185">Reference proteome</keyword>
<organism evidence="1 2">
    <name type="scientific">Candidatus Brocadia fulgida</name>
    <dbReference type="NCBI Taxonomy" id="380242"/>
    <lineage>
        <taxon>Bacteria</taxon>
        <taxon>Pseudomonadati</taxon>
        <taxon>Planctomycetota</taxon>
        <taxon>Candidatus Brocadiia</taxon>
        <taxon>Candidatus Brocadiales</taxon>
        <taxon>Candidatus Brocadiaceae</taxon>
        <taxon>Candidatus Brocadia</taxon>
    </lineage>
</organism>
<name>A0A0M2UQE7_9BACT</name>
<gene>
    <name evidence="1" type="ORF">BROFUL_03428</name>
</gene>
<accession>A0A0M2UQE7</accession>
<evidence type="ECO:0000313" key="1">
    <source>
        <dbReference type="EMBL" id="KKO17880.1"/>
    </source>
</evidence>
<proteinExistence type="predicted"/>